<protein>
    <submittedName>
        <fullName evidence="1">Uncharacterized protein</fullName>
    </submittedName>
</protein>
<name>A0A7R9MHS1_9ACAR</name>
<accession>A0A7R9MHS1</accession>
<evidence type="ECO:0000313" key="2">
    <source>
        <dbReference type="Proteomes" id="UP000728032"/>
    </source>
</evidence>
<evidence type="ECO:0000313" key="1">
    <source>
        <dbReference type="EMBL" id="CAD7660190.1"/>
    </source>
</evidence>
<dbReference type="Proteomes" id="UP000728032">
    <property type="component" value="Unassembled WGS sequence"/>
</dbReference>
<sequence length="113" mass="13483">LVYSDAIRILLQILNETNRSEPHKQIIALTVNILLNIAKYDKTCQDLNVKKDKRKVEAIKQISDYSMKDKSFKKYKLRTNYKFCPNWQIGKRNVYEFDNNFIAIQVMVRRLNI</sequence>
<dbReference type="EMBL" id="OC934344">
    <property type="protein sequence ID" value="CAD7660190.1"/>
    <property type="molecule type" value="Genomic_DNA"/>
</dbReference>
<feature type="non-terminal residue" evidence="1">
    <location>
        <position position="1"/>
    </location>
</feature>
<organism evidence="1">
    <name type="scientific">Oppiella nova</name>
    <dbReference type="NCBI Taxonomy" id="334625"/>
    <lineage>
        <taxon>Eukaryota</taxon>
        <taxon>Metazoa</taxon>
        <taxon>Ecdysozoa</taxon>
        <taxon>Arthropoda</taxon>
        <taxon>Chelicerata</taxon>
        <taxon>Arachnida</taxon>
        <taxon>Acari</taxon>
        <taxon>Acariformes</taxon>
        <taxon>Sarcoptiformes</taxon>
        <taxon>Oribatida</taxon>
        <taxon>Brachypylina</taxon>
        <taxon>Oppioidea</taxon>
        <taxon>Oppiidae</taxon>
        <taxon>Oppiella</taxon>
    </lineage>
</organism>
<reference evidence="1" key="1">
    <citation type="submission" date="2020-11" db="EMBL/GenBank/DDBJ databases">
        <authorList>
            <person name="Tran Van P."/>
        </authorList>
    </citation>
    <scope>NUCLEOTIDE SEQUENCE</scope>
</reference>
<proteinExistence type="predicted"/>
<gene>
    <name evidence="1" type="ORF">ONB1V03_LOCUS16760</name>
</gene>
<feature type="non-terminal residue" evidence="1">
    <location>
        <position position="113"/>
    </location>
</feature>
<dbReference type="EMBL" id="CAJPVJ010019519">
    <property type="protein sequence ID" value="CAG2177328.1"/>
    <property type="molecule type" value="Genomic_DNA"/>
</dbReference>
<dbReference type="OrthoDB" id="2148418at2759"/>
<keyword evidence="2" id="KW-1185">Reference proteome</keyword>
<dbReference type="AlphaFoldDB" id="A0A7R9MHS1"/>